<dbReference type="InterPro" id="IPR045865">
    <property type="entry name" value="ACT-like_dom_sf"/>
</dbReference>
<name>A0A4Z0GL23_9BACL</name>
<dbReference type="Proteomes" id="UP000298347">
    <property type="component" value="Unassembled WGS sequence"/>
</dbReference>
<feature type="domain" description="ACT" evidence="1">
    <location>
        <begin position="4"/>
        <end position="79"/>
    </location>
</feature>
<evidence type="ECO:0000313" key="3">
    <source>
        <dbReference type="Proteomes" id="UP000298347"/>
    </source>
</evidence>
<dbReference type="InterPro" id="IPR002912">
    <property type="entry name" value="ACT_dom"/>
</dbReference>
<accession>A0A4Z0GL23</accession>
<evidence type="ECO:0000313" key="2">
    <source>
        <dbReference type="EMBL" id="TGA97656.1"/>
    </source>
</evidence>
<dbReference type="SUPFAM" id="SSF55021">
    <property type="entry name" value="ACT-like"/>
    <property type="match status" value="1"/>
</dbReference>
<dbReference type="OrthoDB" id="9787365at2"/>
<reference evidence="2 3" key="1">
    <citation type="journal article" date="2015" name="Int. J. Syst. Evol. Microbiol.">
        <title>Sporolactobacillus shoreae sp. nov. and Sporolactobacillus spathodeae sp. nov., two spore-forming lactic acid bacteria isolated from tree barks in Thailand.</title>
        <authorList>
            <person name="Thamacharoensuk T."/>
            <person name="Kitahara M."/>
            <person name="Ohkuma M."/>
            <person name="Thongchul N."/>
            <person name="Tanasupawat S."/>
        </authorList>
    </citation>
    <scope>NUCLEOTIDE SEQUENCE [LARGE SCALE GENOMIC DNA]</scope>
    <source>
        <strain evidence="2 3">BK92</strain>
    </source>
</reference>
<dbReference type="InterPro" id="IPR054480">
    <property type="entry name" value="AHAS_small-like_ACT"/>
</dbReference>
<gene>
    <name evidence="2" type="ORF">E4665_11135</name>
</gene>
<protein>
    <submittedName>
        <fullName evidence="2">Acetolactate synthase 3 regulatory subunit</fullName>
    </submittedName>
</protein>
<proteinExistence type="predicted"/>
<evidence type="ECO:0000259" key="1">
    <source>
        <dbReference type="PROSITE" id="PS51671"/>
    </source>
</evidence>
<dbReference type="Pfam" id="PF22629">
    <property type="entry name" value="ACT_AHAS_ss"/>
    <property type="match status" value="1"/>
</dbReference>
<dbReference type="EMBL" id="SRJD01000012">
    <property type="protein sequence ID" value="TGA97656.1"/>
    <property type="molecule type" value="Genomic_DNA"/>
</dbReference>
<dbReference type="Gene3D" id="3.30.70.260">
    <property type="match status" value="1"/>
</dbReference>
<comment type="caution">
    <text evidence="2">The sequence shown here is derived from an EMBL/GenBank/DDBJ whole genome shotgun (WGS) entry which is preliminary data.</text>
</comment>
<dbReference type="PROSITE" id="PS51671">
    <property type="entry name" value="ACT"/>
    <property type="match status" value="1"/>
</dbReference>
<dbReference type="RefSeq" id="WP_135348866.1">
    <property type="nucleotide sequence ID" value="NZ_SRJD01000012.1"/>
</dbReference>
<dbReference type="AlphaFoldDB" id="A0A4Z0GL23"/>
<organism evidence="2 3">
    <name type="scientific">Sporolactobacillus shoreae</name>
    <dbReference type="NCBI Taxonomy" id="1465501"/>
    <lineage>
        <taxon>Bacteria</taxon>
        <taxon>Bacillati</taxon>
        <taxon>Bacillota</taxon>
        <taxon>Bacilli</taxon>
        <taxon>Bacillales</taxon>
        <taxon>Sporolactobacillaceae</taxon>
        <taxon>Sporolactobacillus</taxon>
    </lineage>
</organism>
<keyword evidence="3" id="KW-1185">Reference proteome</keyword>
<sequence>MKRTIIAIVSSNPSVLGRIATLMSRWNLDIDCLTMQKLGTKEGTSDISMLINVEEAHQTEQLVKQIDKLVDVISVADMT</sequence>